<feature type="region of interest" description="Disordered" evidence="1">
    <location>
        <begin position="256"/>
        <end position="275"/>
    </location>
</feature>
<accession>A0A8T0J8K6</accession>
<reference evidence="3" key="1">
    <citation type="submission" date="2020-06" db="EMBL/GenBank/DDBJ databases">
        <title>WGS assembly of Ceratodon purpureus strain R40.</title>
        <authorList>
            <person name="Carey S.B."/>
            <person name="Jenkins J."/>
            <person name="Shu S."/>
            <person name="Lovell J.T."/>
            <person name="Sreedasyam A."/>
            <person name="Maumus F."/>
            <person name="Tiley G.P."/>
            <person name="Fernandez-Pozo N."/>
            <person name="Barry K."/>
            <person name="Chen C."/>
            <person name="Wang M."/>
            <person name="Lipzen A."/>
            <person name="Daum C."/>
            <person name="Saski C.A."/>
            <person name="Payton A.C."/>
            <person name="Mcbreen J.C."/>
            <person name="Conrad R.E."/>
            <person name="Kollar L.M."/>
            <person name="Olsson S."/>
            <person name="Huttunen S."/>
            <person name="Landis J.B."/>
            <person name="Wickett N.J."/>
            <person name="Johnson M.G."/>
            <person name="Rensing S.A."/>
            <person name="Grimwood J."/>
            <person name="Schmutz J."/>
            <person name="Mcdaniel S.F."/>
        </authorList>
    </citation>
    <scope>NUCLEOTIDE SEQUENCE</scope>
    <source>
        <strain evidence="3">R40</strain>
    </source>
</reference>
<dbReference type="Proteomes" id="UP000822688">
    <property type="component" value="Chromosome 1"/>
</dbReference>
<name>A0A8T0J8K6_CERPU</name>
<dbReference type="SUPFAM" id="SSF81383">
    <property type="entry name" value="F-box domain"/>
    <property type="match status" value="1"/>
</dbReference>
<dbReference type="InterPro" id="IPR001810">
    <property type="entry name" value="F-box_dom"/>
</dbReference>
<comment type="caution">
    <text evidence="3">The sequence shown here is derived from an EMBL/GenBank/DDBJ whole genome shotgun (WGS) entry which is preliminary data.</text>
</comment>
<proteinExistence type="predicted"/>
<evidence type="ECO:0000313" key="4">
    <source>
        <dbReference type="Proteomes" id="UP000822688"/>
    </source>
</evidence>
<sequence>MESNQSVLGNLPLEIMEVALSFLSVPELCRMRAVCKSWNEIINRPSFHDLCDVNGRNDEYLFLWSEGFCSLETRRIMARSLLSGTLSFLDVDAKRFYTILGADPPRICRHGHEVESRFIAMNYGLVCELTTVEDSGDNKFNLTMCYPVAKTREMLPTTPKVSVLLYNQLVSSLTVTAVNGAIRSYEAFSSLNNLSHTRAPRAHPRMYLHEQSTDERRAVRVPDGVVEEQEEDLADQGVVTQEFIFVVKQRRHNERTRILYSGTKSRKKHGHKHTP</sequence>
<dbReference type="Gene3D" id="1.20.1280.50">
    <property type="match status" value="1"/>
</dbReference>
<keyword evidence="4" id="KW-1185">Reference proteome</keyword>
<dbReference type="EMBL" id="CM026421">
    <property type="protein sequence ID" value="KAG0591081.1"/>
    <property type="molecule type" value="Genomic_DNA"/>
</dbReference>
<dbReference type="InterPro" id="IPR050796">
    <property type="entry name" value="SCF_F-box_component"/>
</dbReference>
<dbReference type="InterPro" id="IPR036047">
    <property type="entry name" value="F-box-like_dom_sf"/>
</dbReference>
<dbReference type="SMART" id="SM00256">
    <property type="entry name" value="FBOX"/>
    <property type="match status" value="1"/>
</dbReference>
<dbReference type="Pfam" id="PF00646">
    <property type="entry name" value="F-box"/>
    <property type="match status" value="1"/>
</dbReference>
<feature type="domain" description="F-box" evidence="2">
    <location>
        <begin position="5"/>
        <end position="50"/>
    </location>
</feature>
<dbReference type="PANTHER" id="PTHR31672:SF2">
    <property type="entry name" value="F-BOX DOMAIN-CONTAINING PROTEIN"/>
    <property type="match status" value="1"/>
</dbReference>
<dbReference type="PROSITE" id="PS50181">
    <property type="entry name" value="FBOX"/>
    <property type="match status" value="1"/>
</dbReference>
<evidence type="ECO:0000259" key="2">
    <source>
        <dbReference type="PROSITE" id="PS50181"/>
    </source>
</evidence>
<evidence type="ECO:0000313" key="3">
    <source>
        <dbReference type="EMBL" id="KAG0591081.1"/>
    </source>
</evidence>
<protein>
    <recommendedName>
        <fullName evidence="2">F-box domain-containing protein</fullName>
    </recommendedName>
</protein>
<organism evidence="3 4">
    <name type="scientific">Ceratodon purpureus</name>
    <name type="common">Fire moss</name>
    <name type="synonym">Dicranum purpureum</name>
    <dbReference type="NCBI Taxonomy" id="3225"/>
    <lineage>
        <taxon>Eukaryota</taxon>
        <taxon>Viridiplantae</taxon>
        <taxon>Streptophyta</taxon>
        <taxon>Embryophyta</taxon>
        <taxon>Bryophyta</taxon>
        <taxon>Bryophytina</taxon>
        <taxon>Bryopsida</taxon>
        <taxon>Dicranidae</taxon>
        <taxon>Pseudoditrichales</taxon>
        <taxon>Ditrichaceae</taxon>
        <taxon>Ceratodon</taxon>
    </lineage>
</organism>
<dbReference type="PANTHER" id="PTHR31672">
    <property type="entry name" value="BNACNNG10540D PROTEIN"/>
    <property type="match status" value="1"/>
</dbReference>
<dbReference type="AlphaFoldDB" id="A0A8T0J8K6"/>
<gene>
    <name evidence="3" type="ORF">KC19_1G148000</name>
</gene>
<feature type="compositionally biased region" description="Basic residues" evidence="1">
    <location>
        <begin position="264"/>
        <end position="275"/>
    </location>
</feature>
<evidence type="ECO:0000256" key="1">
    <source>
        <dbReference type="SAM" id="MobiDB-lite"/>
    </source>
</evidence>